<dbReference type="EC" id="2.4.-.-" evidence="2"/>
<dbReference type="Gene3D" id="3.90.550.10">
    <property type="entry name" value="Spore Coat Polysaccharide Biosynthesis Protein SpsA, Chain A"/>
    <property type="match status" value="1"/>
</dbReference>
<keyword evidence="2" id="KW-0808">Transferase</keyword>
<sequence>MQKSYKVTVIMSNYNQERYIERAIQSVLNQKTNFPFLLIITDDFSTRDKSVEIIKKYESKYPEKIKALYNQENGRYLKNILRAKFITKTPFFCLLDADDYWTDMDYLQNAVDYLETHPEYVIYSRNVLCQKEDGIEYLYIPNSVKDTDFTMENYLNQSIFITQTTGTFFRNVIFKKGIPLIMQKAVGSISERSFEGDFSRYIMHLRYGKARYESKPSGVYRILSNGIWSRLSDFEKNLIEAQSYLDYNEYFENKYCSFFINKSFERLQKCLQFLKRMDKTIEFPDDIQKIFFQVLKKCYENSLLIQKEKHQLKKAKKIKYKILIYIYKYCHQKLLKKGYISD</sequence>
<feature type="domain" description="Glycosyltransferase 2-like" evidence="1">
    <location>
        <begin position="8"/>
        <end position="176"/>
    </location>
</feature>
<keyword evidence="2" id="KW-0328">Glycosyltransferase</keyword>
<dbReference type="GeneID" id="93112557"/>
<dbReference type="PANTHER" id="PTHR22916">
    <property type="entry name" value="GLYCOSYLTRANSFERASE"/>
    <property type="match status" value="1"/>
</dbReference>
<keyword evidence="3" id="KW-1185">Reference proteome</keyword>
<evidence type="ECO:0000313" key="3">
    <source>
        <dbReference type="Proteomes" id="UP001318120"/>
    </source>
</evidence>
<dbReference type="SUPFAM" id="SSF53448">
    <property type="entry name" value="Nucleotide-diphospho-sugar transferases"/>
    <property type="match status" value="1"/>
</dbReference>
<proteinExistence type="predicted"/>
<dbReference type="InterPro" id="IPR001173">
    <property type="entry name" value="Glyco_trans_2-like"/>
</dbReference>
<evidence type="ECO:0000259" key="1">
    <source>
        <dbReference type="Pfam" id="PF00535"/>
    </source>
</evidence>
<evidence type="ECO:0000313" key="2">
    <source>
        <dbReference type="EMBL" id="WWC41862.1"/>
    </source>
</evidence>
<dbReference type="PANTHER" id="PTHR22916:SF3">
    <property type="entry name" value="UDP-GLCNAC:BETAGAL BETA-1,3-N-ACETYLGLUCOSAMINYLTRANSFERASE-LIKE PROTEIN 1"/>
    <property type="match status" value="1"/>
</dbReference>
<reference evidence="2 3" key="1">
    <citation type="journal article" date="2017" name="Genome Biol. Evol.">
        <title>Comparative Genomic Analysis Identifies a Campylobacter Clade Deficient in Selenium Metabolism.</title>
        <authorList>
            <person name="Miller W.G."/>
            <person name="Yee E."/>
            <person name="Lopes B.S."/>
            <person name="Chapman M.H."/>
            <person name="Huynh S."/>
            <person name="Bono J.L."/>
            <person name="Parker C.T."/>
            <person name="Strachan N.J.C."/>
            <person name="Forbes K.J."/>
        </authorList>
    </citation>
    <scope>NUCLEOTIDE SEQUENCE [LARGE SCALE GENOMIC DNA]</scope>
    <source>
        <strain evidence="2 3">RM9261</strain>
    </source>
</reference>
<name>A0ABZ2E864_9BACT</name>
<dbReference type="RefSeq" id="WP_086303122.1">
    <property type="nucleotide sequence ID" value="NZ_CP144916.1"/>
</dbReference>
<dbReference type="Pfam" id="PF00535">
    <property type="entry name" value="Glycos_transf_2"/>
    <property type="match status" value="1"/>
</dbReference>
<dbReference type="EMBL" id="CP144916">
    <property type="protein sequence ID" value="WWC41862.1"/>
    <property type="molecule type" value="Genomic_DNA"/>
</dbReference>
<dbReference type="Proteomes" id="UP001318120">
    <property type="component" value="Chromosome"/>
</dbReference>
<gene>
    <name evidence="2" type="ORF">CVIC9261_00565</name>
</gene>
<accession>A0ABZ2E864</accession>
<dbReference type="GO" id="GO:0016757">
    <property type="term" value="F:glycosyltransferase activity"/>
    <property type="evidence" value="ECO:0007669"/>
    <property type="project" value="UniProtKB-KW"/>
</dbReference>
<dbReference type="InterPro" id="IPR029044">
    <property type="entry name" value="Nucleotide-diphossugar_trans"/>
</dbReference>
<protein>
    <submittedName>
        <fullName evidence="2">Glycosyltransferase</fullName>
        <ecNumber evidence="2">2.4.-.-</ecNumber>
    </submittedName>
</protein>
<organism evidence="2 3">
    <name type="scientific">Campylobacter vicugnae</name>
    <dbReference type="NCBI Taxonomy" id="1660076"/>
    <lineage>
        <taxon>Bacteria</taxon>
        <taxon>Pseudomonadati</taxon>
        <taxon>Campylobacterota</taxon>
        <taxon>Epsilonproteobacteria</taxon>
        <taxon>Campylobacterales</taxon>
        <taxon>Campylobacteraceae</taxon>
        <taxon>Campylobacter</taxon>
    </lineage>
</organism>